<evidence type="ECO:0000313" key="4">
    <source>
        <dbReference type="Proteomes" id="UP000275078"/>
    </source>
</evidence>
<dbReference type="AlphaFoldDB" id="A0A3N4ILF9"/>
<protein>
    <recommendedName>
        <fullName evidence="5">Ankyrin</fullName>
    </recommendedName>
</protein>
<keyword evidence="2" id="KW-1133">Transmembrane helix</keyword>
<keyword evidence="4" id="KW-1185">Reference proteome</keyword>
<reference evidence="3 4" key="1">
    <citation type="journal article" date="2018" name="Nat. Ecol. Evol.">
        <title>Pezizomycetes genomes reveal the molecular basis of ectomycorrhizal truffle lifestyle.</title>
        <authorList>
            <person name="Murat C."/>
            <person name="Payen T."/>
            <person name="Noel B."/>
            <person name="Kuo A."/>
            <person name="Morin E."/>
            <person name="Chen J."/>
            <person name="Kohler A."/>
            <person name="Krizsan K."/>
            <person name="Balestrini R."/>
            <person name="Da Silva C."/>
            <person name="Montanini B."/>
            <person name="Hainaut M."/>
            <person name="Levati E."/>
            <person name="Barry K.W."/>
            <person name="Belfiori B."/>
            <person name="Cichocki N."/>
            <person name="Clum A."/>
            <person name="Dockter R.B."/>
            <person name="Fauchery L."/>
            <person name="Guy J."/>
            <person name="Iotti M."/>
            <person name="Le Tacon F."/>
            <person name="Lindquist E.A."/>
            <person name="Lipzen A."/>
            <person name="Malagnac F."/>
            <person name="Mello A."/>
            <person name="Molinier V."/>
            <person name="Miyauchi S."/>
            <person name="Poulain J."/>
            <person name="Riccioni C."/>
            <person name="Rubini A."/>
            <person name="Sitrit Y."/>
            <person name="Splivallo R."/>
            <person name="Traeger S."/>
            <person name="Wang M."/>
            <person name="Zifcakova L."/>
            <person name="Wipf D."/>
            <person name="Zambonelli A."/>
            <person name="Paolocci F."/>
            <person name="Nowrousian M."/>
            <person name="Ottonello S."/>
            <person name="Baldrian P."/>
            <person name="Spatafora J.W."/>
            <person name="Henrissat B."/>
            <person name="Nagy L.G."/>
            <person name="Aury J.M."/>
            <person name="Wincker P."/>
            <person name="Grigoriev I.V."/>
            <person name="Bonfante P."/>
            <person name="Martin F.M."/>
        </authorList>
    </citation>
    <scope>NUCLEOTIDE SEQUENCE [LARGE SCALE GENOMIC DNA]</scope>
    <source>
        <strain evidence="3 4">RN42</strain>
    </source>
</reference>
<dbReference type="EMBL" id="ML119671">
    <property type="protein sequence ID" value="RPA82454.1"/>
    <property type="molecule type" value="Genomic_DNA"/>
</dbReference>
<dbReference type="Proteomes" id="UP000275078">
    <property type="component" value="Unassembled WGS sequence"/>
</dbReference>
<evidence type="ECO:0000256" key="1">
    <source>
        <dbReference type="SAM" id="MobiDB-lite"/>
    </source>
</evidence>
<evidence type="ECO:0008006" key="5">
    <source>
        <dbReference type="Google" id="ProtNLM"/>
    </source>
</evidence>
<sequence>MFDRFVDRIGRARRRVRLVREAHRSGLLPVSLHQFSAAYASPSAAEAPATQPREFEVENLYAPKPDVVHVEVQQTQNHPSPTLTTELQSTLCEEKKVWKEDSEQENAINSSKSPVLPKPDLGEALTVEKVFPANHKHTKALFEPLLEEPSEALKPLLEPVEYVEYAAQVPSLEAQTVEGSKELFEPLPCQPAPYLKPLLEPVAEDNQVQVAIDPLLNPAKPEDDESHLIEADIAEILLEMIEEEKQLALASAPKQANGSYHDFYEDLCPFHQLLATQADDDYLPAKLANFLFGFFHHPATVSCFCHILYLLCISDYVPQPAICLNSAYIPFNYRLAFRFNQLRDIVLSTHELPSVLISLRGPQVSLIRVGQRQENKFLAFQQFFRALRDLLRRMNLATVPILDLNIQTVARMRDAVLLYSAAWKLVHRHLQVARASARVASAASKEYEKEVRHLLRLPVRALFKERQVDLFKESDTGIKALFKEEKVDFFANENTGLRVLFEEKKVDFFGNQHTGSDIKTLFKKNDCDFFSSRTQHNQHTGIQALFKDRASVDDFFENGLTGNEIKALFVKNDVDFFATEASGIRELFDPVTDQLPCTSFFHTFARTGIWSSEINARDSHGYTVLHYAILNRNVGLFNFLITSKGCDVGIFPSWFTDCTDSNPSRGMLVPSDAQTLRELLALRGRSIYWSLDDEKLVALLNVQTVLGVEGYFRECYEETAEAGPIRAMARSVAGAVGIEHVLLSIVVELVVFCGGYLGLVLALR</sequence>
<proteinExistence type="predicted"/>
<keyword evidence="2" id="KW-0472">Membrane</keyword>
<feature type="region of interest" description="Disordered" evidence="1">
    <location>
        <begin position="100"/>
        <end position="119"/>
    </location>
</feature>
<name>A0A3N4ILF9_ASCIM</name>
<organism evidence="3 4">
    <name type="scientific">Ascobolus immersus RN42</name>
    <dbReference type="NCBI Taxonomy" id="1160509"/>
    <lineage>
        <taxon>Eukaryota</taxon>
        <taxon>Fungi</taxon>
        <taxon>Dikarya</taxon>
        <taxon>Ascomycota</taxon>
        <taxon>Pezizomycotina</taxon>
        <taxon>Pezizomycetes</taxon>
        <taxon>Pezizales</taxon>
        <taxon>Ascobolaceae</taxon>
        <taxon>Ascobolus</taxon>
    </lineage>
</organism>
<dbReference type="SUPFAM" id="SSF48403">
    <property type="entry name" value="Ankyrin repeat"/>
    <property type="match status" value="1"/>
</dbReference>
<evidence type="ECO:0000313" key="3">
    <source>
        <dbReference type="EMBL" id="RPA82454.1"/>
    </source>
</evidence>
<keyword evidence="2" id="KW-0812">Transmembrane</keyword>
<feature type="transmembrane region" description="Helical" evidence="2">
    <location>
        <begin position="741"/>
        <end position="763"/>
    </location>
</feature>
<dbReference type="InterPro" id="IPR036770">
    <property type="entry name" value="Ankyrin_rpt-contain_sf"/>
</dbReference>
<gene>
    <name evidence="3" type="ORF">BJ508DRAFT_375709</name>
</gene>
<dbReference type="Gene3D" id="1.25.40.20">
    <property type="entry name" value="Ankyrin repeat-containing domain"/>
    <property type="match status" value="1"/>
</dbReference>
<evidence type="ECO:0000256" key="2">
    <source>
        <dbReference type="SAM" id="Phobius"/>
    </source>
</evidence>
<accession>A0A3N4ILF9</accession>